<dbReference type="PROSITE" id="PS50211">
    <property type="entry name" value="DENN"/>
    <property type="match status" value="1"/>
</dbReference>
<feature type="compositionally biased region" description="Basic and acidic residues" evidence="2">
    <location>
        <begin position="303"/>
        <end position="323"/>
    </location>
</feature>
<dbReference type="Pfam" id="PF02141">
    <property type="entry name" value="DENN"/>
    <property type="match status" value="1"/>
</dbReference>
<dbReference type="EMBL" id="JAFBMS010000091">
    <property type="protein sequence ID" value="KAG9337248.1"/>
    <property type="molecule type" value="Genomic_DNA"/>
</dbReference>
<feature type="compositionally biased region" description="Basic and acidic residues" evidence="2">
    <location>
        <begin position="575"/>
        <end position="611"/>
    </location>
</feature>
<feature type="compositionally biased region" description="Acidic residues" evidence="2">
    <location>
        <begin position="474"/>
        <end position="484"/>
    </location>
</feature>
<protein>
    <recommendedName>
        <fullName evidence="3">UDENN domain-containing protein</fullName>
    </recommendedName>
</protein>
<dbReference type="PANTHER" id="PTHR13196:SF25">
    <property type="entry name" value="DENN DOMAIN-CONTAINING PROTEIN 1C"/>
    <property type="match status" value="1"/>
</dbReference>
<dbReference type="GO" id="GO:0032456">
    <property type="term" value="P:endocytic recycling"/>
    <property type="evidence" value="ECO:0007669"/>
    <property type="project" value="TreeGrafter"/>
</dbReference>
<evidence type="ECO:0000313" key="4">
    <source>
        <dbReference type="EMBL" id="KAG9337248.1"/>
    </source>
</evidence>
<evidence type="ECO:0000256" key="2">
    <source>
        <dbReference type="SAM" id="MobiDB-lite"/>
    </source>
</evidence>
<dbReference type="Gene3D" id="3.40.50.11500">
    <property type="match status" value="1"/>
</dbReference>
<feature type="region of interest" description="Disordered" evidence="2">
    <location>
        <begin position="299"/>
        <end position="323"/>
    </location>
</feature>
<dbReference type="InterPro" id="IPR037516">
    <property type="entry name" value="Tripartite_DENN"/>
</dbReference>
<organism evidence="4 5">
    <name type="scientific">Albula glossodonta</name>
    <name type="common">roundjaw bonefish</name>
    <dbReference type="NCBI Taxonomy" id="121402"/>
    <lineage>
        <taxon>Eukaryota</taxon>
        <taxon>Metazoa</taxon>
        <taxon>Chordata</taxon>
        <taxon>Craniata</taxon>
        <taxon>Vertebrata</taxon>
        <taxon>Euteleostomi</taxon>
        <taxon>Actinopterygii</taxon>
        <taxon>Neopterygii</taxon>
        <taxon>Teleostei</taxon>
        <taxon>Albuliformes</taxon>
        <taxon>Albulidae</taxon>
        <taxon>Albula</taxon>
    </lineage>
</organism>
<evidence type="ECO:0000259" key="3">
    <source>
        <dbReference type="PROSITE" id="PS50211"/>
    </source>
</evidence>
<dbReference type="Proteomes" id="UP000824540">
    <property type="component" value="Unassembled WGS sequence"/>
</dbReference>
<accession>A0A8T2NHY7</accession>
<dbReference type="OrthoDB" id="206724at2759"/>
<feature type="compositionally biased region" description="Basic and acidic residues" evidence="2">
    <location>
        <begin position="637"/>
        <end position="673"/>
    </location>
</feature>
<comment type="caution">
    <text evidence="4">The sequence shown here is derived from an EMBL/GenBank/DDBJ whole genome shotgun (WGS) entry which is preliminary data.</text>
</comment>
<keyword evidence="1" id="KW-0344">Guanine-nucleotide releasing factor</keyword>
<dbReference type="GO" id="GO:1901981">
    <property type="term" value="F:phosphatidylinositol phosphate binding"/>
    <property type="evidence" value="ECO:0007669"/>
    <property type="project" value="TreeGrafter"/>
</dbReference>
<dbReference type="PANTHER" id="PTHR13196">
    <property type="entry name" value="DENN DOMAIN-CONTAINING"/>
    <property type="match status" value="1"/>
</dbReference>
<feature type="region of interest" description="Disordered" evidence="2">
    <location>
        <begin position="418"/>
        <end position="484"/>
    </location>
</feature>
<keyword evidence="5" id="KW-1185">Reference proteome</keyword>
<feature type="compositionally biased region" description="Gly residues" evidence="2">
    <location>
        <begin position="748"/>
        <end position="757"/>
    </location>
</feature>
<feature type="domain" description="UDENN" evidence="3">
    <location>
        <begin position="1"/>
        <end position="329"/>
    </location>
</feature>
<reference evidence="4" key="1">
    <citation type="thesis" date="2021" institute="BYU ScholarsArchive" country="Provo, UT, USA">
        <title>Applications of and Algorithms for Genome Assembly and Genomic Analyses with an Emphasis on Marine Teleosts.</title>
        <authorList>
            <person name="Pickett B.D."/>
        </authorList>
    </citation>
    <scope>NUCLEOTIDE SEQUENCE</scope>
    <source>
        <strain evidence="4">HI-2016</strain>
    </source>
</reference>
<dbReference type="GO" id="GO:0005085">
    <property type="term" value="F:guanyl-nucleotide exchange factor activity"/>
    <property type="evidence" value="ECO:0007669"/>
    <property type="project" value="UniProtKB-KW"/>
</dbReference>
<dbReference type="InterPro" id="IPR043153">
    <property type="entry name" value="DENN_C"/>
</dbReference>
<dbReference type="InterPro" id="IPR040032">
    <property type="entry name" value="DENND1A/B/C"/>
</dbReference>
<feature type="compositionally biased region" description="Acidic residues" evidence="2">
    <location>
        <begin position="558"/>
        <end position="574"/>
    </location>
</feature>
<gene>
    <name evidence="4" type="ORF">JZ751_029533</name>
</gene>
<sequence>MPAFRVLPPDHQLQNLSLHPETNEMRELLSALYKHPVPQANSSVTLQLGEQLQVRTGAEQSPHRHISLPAGRGESGIPYFIAPDPRSLPSIPESRNLTELMVAVDIGNLLHLYASMLFERRILISSSKLSTLTACVHACSGVLYPMYWQHIFIPVLPPHLLDYCWYLTLKLIGCTCTDALSDRCPFQPHGAFLPMATKVRSRALEDVVILNVDTNTMESPFEDLKRIPSDVLSVLKVRLKKQSAAPGSGVARAFLKTQALLFGGYRDALVCPTFIDGRLEQLNNGREPVDLFEEEITQCGESTGERERERERQRERGVRESRDLSAAKMTLGLSRSSSPISLCAVGGGRSYQQFVGNLKKGGGALILTVKSKANMCKSEDSNMAMLYRGGSLRSDASEGAHVHRRAQNDCLQSRLPITQHFGKSRPRRPARRYASRLQEDMTVEKGNTWRPDWEDRPVDEEHSSVDSSQAEDSTQLEEADGELLPDPEELDLLGEIFDTLSSRSAHERGLLYGTRSLDLFSPDSSDYFTRREMATPSQESLSNSIGRSGSLLSWGLEEGLEGQEEGLEGQEEVPEEKGEGLEGQREGSDGKPIEPKGKENEVMMEQMEQKQMEGLGSGQGERPHELYQAPGAQIQDCDQKVEAEGKEEVVKEDEVERNKQEERWAQEHLEESQSIHTKAPHSPKEPAAAPNPSHAPSSQITSGSEPTTAEQRAESGQRVWLRGQDGGSSPQISTGYGADGLEAPPAGPGAGVEGEGGSRSPRPRVRSALTLFQGREAGAWPASALQRPGMACRGGNSSFLNKSSPQAPPTDKSPAPTAHTDPDTNADGEMETTPVKVSELKKRFEA</sequence>
<feature type="compositionally biased region" description="Polar residues" evidence="2">
    <location>
        <begin position="699"/>
        <end position="710"/>
    </location>
</feature>
<feature type="compositionally biased region" description="Polar residues" evidence="2">
    <location>
        <begin position="795"/>
        <end position="805"/>
    </location>
</feature>
<evidence type="ECO:0000313" key="5">
    <source>
        <dbReference type="Proteomes" id="UP000824540"/>
    </source>
</evidence>
<evidence type="ECO:0000256" key="1">
    <source>
        <dbReference type="ARBA" id="ARBA00022658"/>
    </source>
</evidence>
<feature type="compositionally biased region" description="Low complexity" evidence="2">
    <location>
        <begin position="686"/>
        <end position="698"/>
    </location>
</feature>
<dbReference type="GO" id="GO:0006897">
    <property type="term" value="P:endocytosis"/>
    <property type="evidence" value="ECO:0007669"/>
    <property type="project" value="TreeGrafter"/>
</dbReference>
<dbReference type="GO" id="GO:0005829">
    <property type="term" value="C:cytosol"/>
    <property type="evidence" value="ECO:0007669"/>
    <property type="project" value="TreeGrafter"/>
</dbReference>
<dbReference type="AlphaFoldDB" id="A0A8T2NHY7"/>
<feature type="compositionally biased region" description="Basic residues" evidence="2">
    <location>
        <begin position="422"/>
        <end position="434"/>
    </location>
</feature>
<feature type="compositionally biased region" description="Basic and acidic residues" evidence="2">
    <location>
        <begin position="451"/>
        <end position="464"/>
    </location>
</feature>
<feature type="region of interest" description="Disordered" evidence="2">
    <location>
        <begin position="556"/>
        <end position="846"/>
    </location>
</feature>
<dbReference type="SMART" id="SM00799">
    <property type="entry name" value="DENN"/>
    <property type="match status" value="1"/>
</dbReference>
<name>A0A8T2NHY7_9TELE</name>
<dbReference type="InterPro" id="IPR001194">
    <property type="entry name" value="cDENN_dom"/>
</dbReference>
<proteinExistence type="predicted"/>